<evidence type="ECO:0000313" key="1">
    <source>
        <dbReference type="EMBL" id="KAK1163272.1"/>
    </source>
</evidence>
<organism evidence="1 2">
    <name type="scientific">Acipenser oxyrinchus oxyrinchus</name>
    <dbReference type="NCBI Taxonomy" id="40147"/>
    <lineage>
        <taxon>Eukaryota</taxon>
        <taxon>Metazoa</taxon>
        <taxon>Chordata</taxon>
        <taxon>Craniata</taxon>
        <taxon>Vertebrata</taxon>
        <taxon>Euteleostomi</taxon>
        <taxon>Actinopterygii</taxon>
        <taxon>Chondrostei</taxon>
        <taxon>Acipenseriformes</taxon>
        <taxon>Acipenseridae</taxon>
        <taxon>Acipenser</taxon>
    </lineage>
</organism>
<dbReference type="AlphaFoldDB" id="A0AAD8D433"/>
<dbReference type="InterPro" id="IPR035892">
    <property type="entry name" value="C2_domain_sf"/>
</dbReference>
<evidence type="ECO:0000313" key="2">
    <source>
        <dbReference type="Proteomes" id="UP001230051"/>
    </source>
</evidence>
<keyword evidence="2" id="KW-1185">Reference proteome</keyword>
<proteinExistence type="predicted"/>
<reference evidence="1" key="1">
    <citation type="submission" date="2022-02" db="EMBL/GenBank/DDBJ databases">
        <title>Atlantic sturgeon de novo genome assembly.</title>
        <authorList>
            <person name="Stock M."/>
            <person name="Klopp C."/>
            <person name="Guiguen Y."/>
            <person name="Cabau C."/>
            <person name="Parinello H."/>
            <person name="Santidrian Yebra-Pimentel E."/>
            <person name="Kuhl H."/>
            <person name="Dirks R.P."/>
            <person name="Guessner J."/>
            <person name="Wuertz S."/>
            <person name="Du K."/>
            <person name="Schartl M."/>
        </authorList>
    </citation>
    <scope>NUCLEOTIDE SEQUENCE</scope>
    <source>
        <strain evidence="1">STURGEONOMICS-FGT-2020</strain>
        <tissue evidence="1">Whole blood</tissue>
    </source>
</reference>
<sequence>MDPKFDTQAIFYRKKPRKPIIVQIWNKNMVQDEFMGQVILAASTNDPSTTQRLQLRKKGRAKADEMPGFITLRTITCENLTDL</sequence>
<dbReference type="EMBL" id="JAGXEW010000015">
    <property type="protein sequence ID" value="KAK1163272.1"/>
    <property type="molecule type" value="Genomic_DNA"/>
</dbReference>
<gene>
    <name evidence="1" type="primary">CAPN6</name>
    <name evidence="1" type="ORF">AOXY_G16703</name>
</gene>
<name>A0AAD8D433_ACIOX</name>
<accession>A0AAD8D433</accession>
<dbReference type="SUPFAM" id="SSF49562">
    <property type="entry name" value="C2 domain (Calcium/lipid-binding domain, CaLB)"/>
    <property type="match status" value="1"/>
</dbReference>
<dbReference type="Gene3D" id="2.60.40.150">
    <property type="entry name" value="C2 domain"/>
    <property type="match status" value="1"/>
</dbReference>
<protein>
    <submittedName>
        <fullName evidence="1">Calpain-6-like</fullName>
    </submittedName>
</protein>
<dbReference type="Proteomes" id="UP001230051">
    <property type="component" value="Unassembled WGS sequence"/>
</dbReference>
<comment type="caution">
    <text evidence="1">The sequence shown here is derived from an EMBL/GenBank/DDBJ whole genome shotgun (WGS) entry which is preliminary data.</text>
</comment>